<dbReference type="Pfam" id="PF07702">
    <property type="entry name" value="UTRA"/>
    <property type="match status" value="1"/>
</dbReference>
<evidence type="ECO:0000259" key="4">
    <source>
        <dbReference type="PROSITE" id="PS50949"/>
    </source>
</evidence>
<dbReference type="PRINTS" id="PR00035">
    <property type="entry name" value="HTHGNTR"/>
</dbReference>
<dbReference type="RefSeq" id="WP_080022127.1">
    <property type="nucleotide sequence ID" value="NZ_LTAY01000026.1"/>
</dbReference>
<dbReference type="InterPro" id="IPR000524">
    <property type="entry name" value="Tscrpt_reg_HTH_GntR"/>
</dbReference>
<dbReference type="PANTHER" id="PTHR44846:SF1">
    <property type="entry name" value="MANNOSYL-D-GLYCERATE TRANSPORT_METABOLISM SYSTEM REPRESSOR MNGR-RELATED"/>
    <property type="match status" value="1"/>
</dbReference>
<dbReference type="InterPro" id="IPR050679">
    <property type="entry name" value="Bact_HTH_transcr_reg"/>
</dbReference>
<gene>
    <name evidence="5" type="primary">yvoA_1</name>
    <name evidence="5" type="ORF">CLTHE_08290</name>
</gene>
<reference evidence="5 6" key="1">
    <citation type="submission" date="2016-02" db="EMBL/GenBank/DDBJ databases">
        <title>Genome sequence of Clostridium thermobutyricum DSM 4928.</title>
        <authorList>
            <person name="Poehlein A."/>
            <person name="Daniel R."/>
        </authorList>
    </citation>
    <scope>NUCLEOTIDE SEQUENCE [LARGE SCALE GENOMIC DNA]</scope>
    <source>
        <strain evidence="5 6">DSM 4928</strain>
    </source>
</reference>
<dbReference type="AlphaFoldDB" id="A0A1V4SX87"/>
<sequence>MEQVDKDAEKAKYLQLVDILIEKIEKSLSEDDRLESERELCDLYDVSRTTVRQAMGELEKRGYIYKVKGKGTFISSKRVKQHLDSFYSFTNEMRKLGKTPKSEILGFEIIEATKILKEKFNCNEDNLFYKITRLRKADDVPMIHEITYLPFEMFENLTKKLLKEMPMYEVLKKKYSVVVKFAEEYFEPVLTEKIESLYLKIPQGSPSLNIERFAYDGNRLIEYTVGVARGDKFKYVVRLQNNERG</sequence>
<dbReference type="SUPFAM" id="SSF46785">
    <property type="entry name" value="Winged helix' DNA-binding domain"/>
    <property type="match status" value="1"/>
</dbReference>
<evidence type="ECO:0000256" key="1">
    <source>
        <dbReference type="ARBA" id="ARBA00023015"/>
    </source>
</evidence>
<dbReference type="GO" id="GO:0003677">
    <property type="term" value="F:DNA binding"/>
    <property type="evidence" value="ECO:0007669"/>
    <property type="project" value="UniProtKB-KW"/>
</dbReference>
<protein>
    <submittedName>
        <fullName evidence="5">HTH-type transcriptional repressor YvoA</fullName>
    </submittedName>
</protein>
<dbReference type="SMART" id="SM00345">
    <property type="entry name" value="HTH_GNTR"/>
    <property type="match status" value="1"/>
</dbReference>
<keyword evidence="2" id="KW-0238">DNA-binding</keyword>
<dbReference type="Proteomes" id="UP000191448">
    <property type="component" value="Unassembled WGS sequence"/>
</dbReference>
<dbReference type="SUPFAM" id="SSF64288">
    <property type="entry name" value="Chorismate lyase-like"/>
    <property type="match status" value="1"/>
</dbReference>
<dbReference type="PANTHER" id="PTHR44846">
    <property type="entry name" value="MANNOSYL-D-GLYCERATE TRANSPORT/METABOLISM SYSTEM REPRESSOR MNGR-RELATED"/>
    <property type="match status" value="1"/>
</dbReference>
<dbReference type="Gene3D" id="3.40.1410.10">
    <property type="entry name" value="Chorismate lyase-like"/>
    <property type="match status" value="1"/>
</dbReference>
<dbReference type="CDD" id="cd07377">
    <property type="entry name" value="WHTH_GntR"/>
    <property type="match status" value="1"/>
</dbReference>
<keyword evidence="1" id="KW-0805">Transcription regulation</keyword>
<organism evidence="5 6">
    <name type="scientific">Clostridium thermobutyricum DSM 4928</name>
    <dbReference type="NCBI Taxonomy" id="1121339"/>
    <lineage>
        <taxon>Bacteria</taxon>
        <taxon>Bacillati</taxon>
        <taxon>Bacillota</taxon>
        <taxon>Clostridia</taxon>
        <taxon>Eubacteriales</taxon>
        <taxon>Clostridiaceae</taxon>
        <taxon>Clostridium</taxon>
    </lineage>
</organism>
<dbReference type="GO" id="GO:0003700">
    <property type="term" value="F:DNA-binding transcription factor activity"/>
    <property type="evidence" value="ECO:0007669"/>
    <property type="project" value="InterPro"/>
</dbReference>
<dbReference type="OrthoDB" id="46236at2"/>
<evidence type="ECO:0000256" key="3">
    <source>
        <dbReference type="ARBA" id="ARBA00023163"/>
    </source>
</evidence>
<feature type="domain" description="HTH gntR-type" evidence="4">
    <location>
        <begin position="10"/>
        <end position="77"/>
    </location>
</feature>
<dbReference type="SMART" id="SM00866">
    <property type="entry name" value="UTRA"/>
    <property type="match status" value="1"/>
</dbReference>
<accession>A0A1V4SX87</accession>
<comment type="caution">
    <text evidence="5">The sequence shown here is derived from an EMBL/GenBank/DDBJ whole genome shotgun (WGS) entry which is preliminary data.</text>
</comment>
<evidence type="ECO:0000313" key="5">
    <source>
        <dbReference type="EMBL" id="OPX49076.1"/>
    </source>
</evidence>
<evidence type="ECO:0000313" key="6">
    <source>
        <dbReference type="Proteomes" id="UP000191448"/>
    </source>
</evidence>
<evidence type="ECO:0000256" key="2">
    <source>
        <dbReference type="ARBA" id="ARBA00023125"/>
    </source>
</evidence>
<name>A0A1V4SX87_9CLOT</name>
<proteinExistence type="predicted"/>
<dbReference type="PROSITE" id="PS50949">
    <property type="entry name" value="HTH_GNTR"/>
    <property type="match status" value="1"/>
</dbReference>
<dbReference type="InterPro" id="IPR028978">
    <property type="entry name" value="Chorismate_lyase_/UTRA_dom_sf"/>
</dbReference>
<dbReference type="Gene3D" id="1.10.10.10">
    <property type="entry name" value="Winged helix-like DNA-binding domain superfamily/Winged helix DNA-binding domain"/>
    <property type="match status" value="1"/>
</dbReference>
<keyword evidence="3" id="KW-0804">Transcription</keyword>
<dbReference type="InterPro" id="IPR011663">
    <property type="entry name" value="UTRA"/>
</dbReference>
<dbReference type="Pfam" id="PF00392">
    <property type="entry name" value="GntR"/>
    <property type="match status" value="1"/>
</dbReference>
<dbReference type="EMBL" id="LTAY01000026">
    <property type="protein sequence ID" value="OPX49076.1"/>
    <property type="molecule type" value="Genomic_DNA"/>
</dbReference>
<dbReference type="GO" id="GO:0045892">
    <property type="term" value="P:negative regulation of DNA-templated transcription"/>
    <property type="evidence" value="ECO:0007669"/>
    <property type="project" value="TreeGrafter"/>
</dbReference>
<dbReference type="InterPro" id="IPR036388">
    <property type="entry name" value="WH-like_DNA-bd_sf"/>
</dbReference>
<dbReference type="InterPro" id="IPR036390">
    <property type="entry name" value="WH_DNA-bd_sf"/>
</dbReference>